<dbReference type="VEuPathDB" id="FungiDB:ASPWEDRAFT_43561"/>
<accession>A0A1L9RF68</accession>
<evidence type="ECO:0000313" key="4">
    <source>
        <dbReference type="Proteomes" id="UP000184383"/>
    </source>
</evidence>
<dbReference type="Gene3D" id="3.40.630.30">
    <property type="match status" value="1"/>
</dbReference>
<protein>
    <recommendedName>
        <fullName evidence="2">N-acetyltransferase domain-containing protein</fullName>
    </recommendedName>
</protein>
<dbReference type="InterPro" id="IPR000182">
    <property type="entry name" value="GNAT_dom"/>
</dbReference>
<name>A0A1L9RF68_ASPWE</name>
<dbReference type="AlphaFoldDB" id="A0A1L9RF68"/>
<dbReference type="Pfam" id="PF13508">
    <property type="entry name" value="Acetyltransf_7"/>
    <property type="match status" value="1"/>
</dbReference>
<dbReference type="InterPro" id="IPR016181">
    <property type="entry name" value="Acyl_CoA_acyltransferase"/>
</dbReference>
<dbReference type="EMBL" id="KV878214">
    <property type="protein sequence ID" value="OJJ33517.1"/>
    <property type="molecule type" value="Genomic_DNA"/>
</dbReference>
<dbReference type="GeneID" id="63751900"/>
<gene>
    <name evidence="3" type="ORF">ASPWEDRAFT_43561</name>
</gene>
<keyword evidence="4" id="KW-1185">Reference proteome</keyword>
<dbReference type="Proteomes" id="UP000184383">
    <property type="component" value="Unassembled WGS sequence"/>
</dbReference>
<proteinExistence type="predicted"/>
<sequence length="227" mass="25679">MGSLNYNYSFHHISKDQDQITTSIQRYKALRLKALLLSPTSFSSTYAIESAFADAEWASRLTADERETFVCAATLVNCDQGSSNEPEWVAQVTLRGPLSKDEFTLPDDSGQPAPRADDKEERWQMLSLFSLPDHRGMGIGKQLCREALGYLRSYRNQPGTVRVRLMVKPEKQDIVDFYRRLGFVEAGRSTLVEALIANGDESLLPDDTRGEKYTTRGPVIMMLELFR</sequence>
<organism evidence="3 4">
    <name type="scientific">Aspergillus wentii DTO 134E9</name>
    <dbReference type="NCBI Taxonomy" id="1073089"/>
    <lineage>
        <taxon>Eukaryota</taxon>
        <taxon>Fungi</taxon>
        <taxon>Dikarya</taxon>
        <taxon>Ascomycota</taxon>
        <taxon>Pezizomycotina</taxon>
        <taxon>Eurotiomycetes</taxon>
        <taxon>Eurotiomycetidae</taxon>
        <taxon>Eurotiales</taxon>
        <taxon>Aspergillaceae</taxon>
        <taxon>Aspergillus</taxon>
        <taxon>Aspergillus subgen. Cremei</taxon>
    </lineage>
</organism>
<dbReference type="SUPFAM" id="SSF55729">
    <property type="entry name" value="Acyl-CoA N-acyltransferases (Nat)"/>
    <property type="match status" value="1"/>
</dbReference>
<dbReference type="CDD" id="cd04301">
    <property type="entry name" value="NAT_SF"/>
    <property type="match status" value="1"/>
</dbReference>
<evidence type="ECO:0000259" key="2">
    <source>
        <dbReference type="PROSITE" id="PS51186"/>
    </source>
</evidence>
<dbReference type="PROSITE" id="PS51186">
    <property type="entry name" value="GNAT"/>
    <property type="match status" value="1"/>
</dbReference>
<feature type="region of interest" description="Disordered" evidence="1">
    <location>
        <begin position="100"/>
        <end position="119"/>
    </location>
</feature>
<feature type="domain" description="N-acetyltransferase" evidence="2">
    <location>
        <begin position="46"/>
        <end position="205"/>
    </location>
</feature>
<evidence type="ECO:0000313" key="3">
    <source>
        <dbReference type="EMBL" id="OJJ33517.1"/>
    </source>
</evidence>
<dbReference type="RefSeq" id="XP_040687194.1">
    <property type="nucleotide sequence ID" value="XM_040836052.1"/>
</dbReference>
<dbReference type="OrthoDB" id="41532at2759"/>
<dbReference type="GO" id="GO:0016747">
    <property type="term" value="F:acyltransferase activity, transferring groups other than amino-acyl groups"/>
    <property type="evidence" value="ECO:0007669"/>
    <property type="project" value="InterPro"/>
</dbReference>
<evidence type="ECO:0000256" key="1">
    <source>
        <dbReference type="SAM" id="MobiDB-lite"/>
    </source>
</evidence>
<reference evidence="4" key="1">
    <citation type="journal article" date="2017" name="Genome Biol.">
        <title>Comparative genomics reveals high biological diversity and specific adaptations in the industrially and medically important fungal genus Aspergillus.</title>
        <authorList>
            <person name="de Vries R.P."/>
            <person name="Riley R."/>
            <person name="Wiebenga A."/>
            <person name="Aguilar-Osorio G."/>
            <person name="Amillis S."/>
            <person name="Uchima C.A."/>
            <person name="Anderluh G."/>
            <person name="Asadollahi M."/>
            <person name="Askin M."/>
            <person name="Barry K."/>
            <person name="Battaglia E."/>
            <person name="Bayram O."/>
            <person name="Benocci T."/>
            <person name="Braus-Stromeyer S.A."/>
            <person name="Caldana C."/>
            <person name="Canovas D."/>
            <person name="Cerqueira G.C."/>
            <person name="Chen F."/>
            <person name="Chen W."/>
            <person name="Choi C."/>
            <person name="Clum A."/>
            <person name="Dos Santos R.A."/>
            <person name="Damasio A.R."/>
            <person name="Diallinas G."/>
            <person name="Emri T."/>
            <person name="Fekete E."/>
            <person name="Flipphi M."/>
            <person name="Freyberg S."/>
            <person name="Gallo A."/>
            <person name="Gournas C."/>
            <person name="Habgood R."/>
            <person name="Hainaut M."/>
            <person name="Harispe M.L."/>
            <person name="Henrissat B."/>
            <person name="Hilden K.S."/>
            <person name="Hope R."/>
            <person name="Hossain A."/>
            <person name="Karabika E."/>
            <person name="Karaffa L."/>
            <person name="Karanyi Z."/>
            <person name="Krasevec N."/>
            <person name="Kuo A."/>
            <person name="Kusch H."/>
            <person name="LaButti K."/>
            <person name="Lagendijk E.L."/>
            <person name="Lapidus A."/>
            <person name="Levasseur A."/>
            <person name="Lindquist E."/>
            <person name="Lipzen A."/>
            <person name="Logrieco A.F."/>
            <person name="MacCabe A."/>
            <person name="Maekelae M.R."/>
            <person name="Malavazi I."/>
            <person name="Melin P."/>
            <person name="Meyer V."/>
            <person name="Mielnichuk N."/>
            <person name="Miskei M."/>
            <person name="Molnar A.P."/>
            <person name="Mule G."/>
            <person name="Ngan C.Y."/>
            <person name="Orejas M."/>
            <person name="Orosz E."/>
            <person name="Ouedraogo J.P."/>
            <person name="Overkamp K.M."/>
            <person name="Park H.-S."/>
            <person name="Perrone G."/>
            <person name="Piumi F."/>
            <person name="Punt P.J."/>
            <person name="Ram A.F."/>
            <person name="Ramon A."/>
            <person name="Rauscher S."/>
            <person name="Record E."/>
            <person name="Riano-Pachon D.M."/>
            <person name="Robert V."/>
            <person name="Roehrig J."/>
            <person name="Ruller R."/>
            <person name="Salamov A."/>
            <person name="Salih N.S."/>
            <person name="Samson R.A."/>
            <person name="Sandor E."/>
            <person name="Sanguinetti M."/>
            <person name="Schuetze T."/>
            <person name="Sepcic K."/>
            <person name="Shelest E."/>
            <person name="Sherlock G."/>
            <person name="Sophianopoulou V."/>
            <person name="Squina F.M."/>
            <person name="Sun H."/>
            <person name="Susca A."/>
            <person name="Todd R.B."/>
            <person name="Tsang A."/>
            <person name="Unkles S.E."/>
            <person name="van de Wiele N."/>
            <person name="van Rossen-Uffink D."/>
            <person name="Oliveira J.V."/>
            <person name="Vesth T.C."/>
            <person name="Visser J."/>
            <person name="Yu J.-H."/>
            <person name="Zhou M."/>
            <person name="Andersen M.R."/>
            <person name="Archer D.B."/>
            <person name="Baker S.E."/>
            <person name="Benoit I."/>
            <person name="Brakhage A.A."/>
            <person name="Braus G.H."/>
            <person name="Fischer R."/>
            <person name="Frisvad J.C."/>
            <person name="Goldman G.H."/>
            <person name="Houbraken J."/>
            <person name="Oakley B."/>
            <person name="Pocsi I."/>
            <person name="Scazzocchio C."/>
            <person name="Seiboth B."/>
            <person name="vanKuyk P.A."/>
            <person name="Wortman J."/>
            <person name="Dyer P.S."/>
            <person name="Grigoriev I.V."/>
        </authorList>
    </citation>
    <scope>NUCLEOTIDE SEQUENCE [LARGE SCALE GENOMIC DNA]</scope>
    <source>
        <strain evidence="4">DTO 134E9</strain>
    </source>
</reference>